<evidence type="ECO:0000313" key="2">
    <source>
        <dbReference type="EMBL" id="KAB1228618.1"/>
    </source>
</evidence>
<proteinExistence type="predicted"/>
<protein>
    <submittedName>
        <fullName evidence="2">Uncharacterized protein</fullName>
    </submittedName>
</protein>
<organism evidence="2 3">
    <name type="scientific">Chryseobacterium viscerum</name>
    <dbReference type="NCBI Taxonomy" id="1037377"/>
    <lineage>
        <taxon>Bacteria</taxon>
        <taxon>Pseudomonadati</taxon>
        <taxon>Bacteroidota</taxon>
        <taxon>Flavobacteriia</taxon>
        <taxon>Flavobacteriales</taxon>
        <taxon>Weeksellaceae</taxon>
        <taxon>Chryseobacterium group</taxon>
        <taxon>Chryseobacterium</taxon>
    </lineage>
</organism>
<name>A0A5N4BJL7_9FLAO</name>
<keyword evidence="1" id="KW-0732">Signal</keyword>
<sequence>MKTVIFSIAAILFTITIEAQVAVGKNSVSNPSTSLEFAGTENRGLVLPYIEDNSGISQDGTMIFDTTDNKVKYLKSGSWFDLSVDTTGNADLSVQTTKTEKTEAKVSIGTLTSTDGILVLEDSNKAMILPKVASPHLNIINPAAGMIVYDTTAHQLAVYNGSVWSFWKP</sequence>
<keyword evidence="3" id="KW-1185">Reference proteome</keyword>
<gene>
    <name evidence="2" type="ORF">F8D52_22050</name>
</gene>
<comment type="caution">
    <text evidence="2">The sequence shown here is derived from an EMBL/GenBank/DDBJ whole genome shotgun (WGS) entry which is preliminary data.</text>
</comment>
<accession>A0A5N4BJL7</accession>
<evidence type="ECO:0000313" key="3">
    <source>
        <dbReference type="Proteomes" id="UP000326384"/>
    </source>
</evidence>
<evidence type="ECO:0000256" key="1">
    <source>
        <dbReference type="SAM" id="SignalP"/>
    </source>
</evidence>
<reference evidence="2 3" key="1">
    <citation type="journal article" date="2019" name="Stand. Genomic Sci.">
        <title>Draft Whole-Genome Sequence of a Novel Chryseobacterium viscerum Strain Isolated from Fresh Water at Dripping Springs, New Mexico.</title>
        <authorList>
            <person name="Kyndt J.A."/>
            <person name="Moore T.C."/>
        </authorList>
    </citation>
    <scope>NUCLEOTIDE SEQUENCE [LARGE SCALE GENOMIC DNA]</scope>
    <source>
        <strain evidence="2 3">DPS</strain>
    </source>
</reference>
<feature type="signal peptide" evidence="1">
    <location>
        <begin position="1"/>
        <end position="21"/>
    </location>
</feature>
<dbReference type="EMBL" id="VTPV01000019">
    <property type="protein sequence ID" value="KAB1228618.1"/>
    <property type="molecule type" value="Genomic_DNA"/>
</dbReference>
<dbReference type="RefSeq" id="WP_152291337.1">
    <property type="nucleotide sequence ID" value="NZ_VTPV01000019.1"/>
</dbReference>
<dbReference type="Proteomes" id="UP000326384">
    <property type="component" value="Unassembled WGS sequence"/>
</dbReference>
<feature type="chain" id="PRO_5047432917" evidence="1">
    <location>
        <begin position="22"/>
        <end position="169"/>
    </location>
</feature>